<dbReference type="Pfam" id="PF19277">
    <property type="entry name" value="GPAT_C"/>
    <property type="match status" value="1"/>
</dbReference>
<evidence type="ECO:0000256" key="1">
    <source>
        <dbReference type="ARBA" id="ARBA00004184"/>
    </source>
</evidence>
<dbReference type="OrthoDB" id="335193at2"/>
<dbReference type="InterPro" id="IPR045520">
    <property type="entry name" value="GPAT/DHAPAT_C"/>
</dbReference>
<evidence type="ECO:0000256" key="4">
    <source>
        <dbReference type="ARBA" id="ARBA00013113"/>
    </source>
</evidence>
<comment type="similarity">
    <text evidence="3">Belongs to the GPAT/DAPAT family.</text>
</comment>
<dbReference type="GO" id="GO:0004366">
    <property type="term" value="F:glycerol-3-phosphate O-acyltransferase activity"/>
    <property type="evidence" value="ECO:0007669"/>
    <property type="project" value="UniProtKB-EC"/>
</dbReference>
<dbReference type="SUPFAM" id="SSF69593">
    <property type="entry name" value="Glycerol-3-phosphate (1)-acyltransferase"/>
    <property type="match status" value="1"/>
</dbReference>
<evidence type="ECO:0000256" key="7">
    <source>
        <dbReference type="ARBA" id="ARBA00023136"/>
    </source>
</evidence>
<sequence length="781" mass="88919">MKFFSSFAHRIAAWRAHRVVHRWSITHYAYTPSKTLPLSAESPCCHLHLYVGLDPCSNLPILAKLCQQMTGLTPCTQTQDLDPHASQIAYVLSYQQQDLKQWRALLQWIQAHPQVKVSVQSVHLHWGRNANALASWPAPLLRYTYAHFSWMRLQHSSGRRLYVQWGRPWPLKLTQNADIIAEVGRLGRFCRWQFHLMRRQLLGAPAPDTARSLSQILTYPPLQADLALHASTPELVQKKLQHYFTEIRAALSWPWIRRFETSLTWLWQTAYQGIEIQGAQDLPSLAASHTLVYVPCHRSHIDYLLLSYVLFHQGLAVPYVAAGVNLNIPLLGPLLRRGGAFFMRRSFRQQGTYPQVFAAYLTSLLARGQPIEFFIEGGRSRNGRLLTPRLGLVSMCVRAALLKPKRPLAFIPVYIGYESVFELPAYLQQLQGLPKRKESLPHLLASVMRLRPPLGQVQVSFGQPLVLDAFLQQQTPEWRAYKGQGIPEDSVPAFWSASLQRLGDELRLGIAAATQAQAIDLLALVWTSFTYTQASQLTPTQLDIVWDDYRGWYPQYAKTSYQDACQASLHPISYTLPDTDLYQRLAYHKNALAPQHLLRAHLWLYLHSQGGQASELATLAALEKLWPHLQAEWPLPPLKLQTLRSTVAACPWINQQAQDYQLLVTDAHQVIGQSLQGLVYATWIRFYLLLIASQNYPKDQQQAQAFALQAARAWAQKIHGPWVDYGDAYLLQQQAQQIQATVAQYGYFSLRGCLQFSGILTRKQRRALRQHVQALLDAHGG</sequence>
<evidence type="ECO:0000256" key="3">
    <source>
        <dbReference type="ARBA" id="ARBA00007937"/>
    </source>
</evidence>
<dbReference type="Pfam" id="PF01553">
    <property type="entry name" value="Acyltransferase"/>
    <property type="match status" value="1"/>
</dbReference>
<keyword evidence="8" id="KW-0594">Phospholipid biosynthesis</keyword>
<evidence type="ECO:0000256" key="9">
    <source>
        <dbReference type="ARBA" id="ARBA00023264"/>
    </source>
</evidence>
<keyword evidence="10 13" id="KW-0012">Acyltransferase</keyword>
<name>A0A1H6S193_9GAMM</name>
<dbReference type="EMBL" id="FNYH01000004">
    <property type="protein sequence ID" value="SEI57800.1"/>
    <property type="molecule type" value="Genomic_DNA"/>
</dbReference>
<keyword evidence="8" id="KW-0443">Lipid metabolism</keyword>
<comment type="subcellular location">
    <subcellularLocation>
        <location evidence="1">Endomembrane system</location>
        <topology evidence="1">Peripheral membrane protein</topology>
    </subcellularLocation>
</comment>
<evidence type="ECO:0000313" key="14">
    <source>
        <dbReference type="Proteomes" id="UP000242999"/>
    </source>
</evidence>
<dbReference type="InterPro" id="IPR002123">
    <property type="entry name" value="Plipid/glycerol_acylTrfase"/>
</dbReference>
<keyword evidence="7" id="KW-0472">Membrane</keyword>
<evidence type="ECO:0000259" key="12">
    <source>
        <dbReference type="SMART" id="SM00563"/>
    </source>
</evidence>
<keyword evidence="14" id="KW-1185">Reference proteome</keyword>
<dbReference type="GO" id="GO:0006631">
    <property type="term" value="P:fatty acid metabolic process"/>
    <property type="evidence" value="ECO:0007669"/>
    <property type="project" value="TreeGrafter"/>
</dbReference>
<proteinExistence type="inferred from homology"/>
<comment type="catalytic activity">
    <reaction evidence="11">
        <text>sn-glycerol 3-phosphate + an acyl-CoA = a 1-acyl-sn-glycero-3-phosphate + CoA</text>
        <dbReference type="Rhea" id="RHEA:15325"/>
        <dbReference type="ChEBI" id="CHEBI:57287"/>
        <dbReference type="ChEBI" id="CHEBI:57597"/>
        <dbReference type="ChEBI" id="CHEBI:57970"/>
        <dbReference type="ChEBI" id="CHEBI:58342"/>
        <dbReference type="EC" id="2.3.1.15"/>
    </reaction>
</comment>
<evidence type="ECO:0000313" key="13">
    <source>
        <dbReference type="EMBL" id="SEI57800.1"/>
    </source>
</evidence>
<keyword evidence="8" id="KW-0444">Lipid biosynthesis</keyword>
<dbReference type="InterPro" id="IPR022284">
    <property type="entry name" value="GPAT/DHAPAT"/>
</dbReference>
<dbReference type="CDD" id="cd07993">
    <property type="entry name" value="LPLAT_DHAPAT-like"/>
    <property type="match status" value="1"/>
</dbReference>
<dbReference type="UniPathway" id="UPA00557">
    <property type="reaction ID" value="UER00612"/>
</dbReference>
<evidence type="ECO:0000256" key="10">
    <source>
        <dbReference type="ARBA" id="ARBA00023315"/>
    </source>
</evidence>
<comment type="pathway">
    <text evidence="2">Phospholipid metabolism; CDP-diacylglycerol biosynthesis; CDP-diacylglycerol from sn-glycerol 3-phosphate: step 1/3.</text>
</comment>
<dbReference type="STRING" id="64971.SAMN05421831_104187"/>
<dbReference type="AlphaFoldDB" id="A0A1H6S193"/>
<dbReference type="GO" id="GO:0012505">
    <property type="term" value="C:endomembrane system"/>
    <property type="evidence" value="ECO:0007669"/>
    <property type="project" value="UniProtKB-SubCell"/>
</dbReference>
<dbReference type="PANTHER" id="PTHR12563:SF17">
    <property type="entry name" value="DIHYDROXYACETONE PHOSPHATE ACYLTRANSFERASE"/>
    <property type="match status" value="1"/>
</dbReference>
<dbReference type="InterPro" id="IPR041728">
    <property type="entry name" value="GPAT/DHAPAT_LPLAT"/>
</dbReference>
<evidence type="ECO:0000256" key="5">
    <source>
        <dbReference type="ARBA" id="ARBA00013432"/>
    </source>
</evidence>
<evidence type="ECO:0000256" key="8">
    <source>
        <dbReference type="ARBA" id="ARBA00023209"/>
    </source>
</evidence>
<dbReference type="SMART" id="SM00563">
    <property type="entry name" value="PlsC"/>
    <property type="match status" value="1"/>
</dbReference>
<reference evidence="14" key="1">
    <citation type="submission" date="2016-10" db="EMBL/GenBank/DDBJ databases">
        <authorList>
            <person name="Varghese N."/>
            <person name="Submissions S."/>
        </authorList>
    </citation>
    <scope>NUCLEOTIDE SEQUENCE [LARGE SCALE GENOMIC DNA]</scope>
    <source>
        <strain evidence="14">DSM 7165</strain>
    </source>
</reference>
<dbReference type="GO" id="GO:0016024">
    <property type="term" value="P:CDP-diacylglycerol biosynthetic process"/>
    <property type="evidence" value="ECO:0007669"/>
    <property type="project" value="UniProtKB-UniPathway"/>
</dbReference>
<gene>
    <name evidence="13" type="ORF">SAMN05421831_104187</name>
</gene>
<evidence type="ECO:0000256" key="2">
    <source>
        <dbReference type="ARBA" id="ARBA00004765"/>
    </source>
</evidence>
<dbReference type="RefSeq" id="WP_093309056.1">
    <property type="nucleotide sequence ID" value="NZ_FNYH01000004.1"/>
</dbReference>
<dbReference type="Proteomes" id="UP000242999">
    <property type="component" value="Unassembled WGS sequence"/>
</dbReference>
<organism evidence="13 14">
    <name type="scientific">Allopseudospirillum japonicum</name>
    <dbReference type="NCBI Taxonomy" id="64971"/>
    <lineage>
        <taxon>Bacteria</taxon>
        <taxon>Pseudomonadati</taxon>
        <taxon>Pseudomonadota</taxon>
        <taxon>Gammaproteobacteria</taxon>
        <taxon>Oceanospirillales</taxon>
        <taxon>Oceanospirillaceae</taxon>
        <taxon>Allopseudospirillum</taxon>
    </lineage>
</organism>
<keyword evidence="9" id="KW-1208">Phospholipid metabolism</keyword>
<feature type="domain" description="Phospholipid/glycerol acyltransferase" evidence="12">
    <location>
        <begin position="291"/>
        <end position="418"/>
    </location>
</feature>
<dbReference type="PANTHER" id="PTHR12563">
    <property type="entry name" value="GLYCEROL-3-PHOSPHATE ACYLTRANSFERASE"/>
    <property type="match status" value="1"/>
</dbReference>
<accession>A0A1H6S193</accession>
<evidence type="ECO:0000256" key="6">
    <source>
        <dbReference type="ARBA" id="ARBA00022679"/>
    </source>
</evidence>
<keyword evidence="6 13" id="KW-0808">Transferase</keyword>
<protein>
    <recommendedName>
        <fullName evidence="5">Glycerol-3-phosphate acyltransferase</fullName>
        <ecNumber evidence="4">2.3.1.15</ecNumber>
    </recommendedName>
</protein>
<dbReference type="EC" id="2.3.1.15" evidence="4"/>
<evidence type="ECO:0000256" key="11">
    <source>
        <dbReference type="ARBA" id="ARBA00048427"/>
    </source>
</evidence>